<reference evidence="1" key="2">
    <citation type="submission" date="2022-04" db="EMBL/GenBank/DDBJ databases">
        <title>Complete Genome Sequence of Flavobacterium sediminilitoris YSM-43, Isolated from a Tidal Sediment.</title>
        <authorList>
            <person name="Lee P.A."/>
        </authorList>
    </citation>
    <scope>NUCLEOTIDE SEQUENCE</scope>
    <source>
        <strain evidence="1">YSM-43</strain>
    </source>
</reference>
<dbReference type="Proteomes" id="UP000830454">
    <property type="component" value="Chromosome"/>
</dbReference>
<name>A0ABY4HUU0_9FLAO</name>
<keyword evidence="2" id="KW-1185">Reference proteome</keyword>
<protein>
    <submittedName>
        <fullName evidence="1">Uncharacterized protein</fullName>
    </submittedName>
</protein>
<evidence type="ECO:0000313" key="1">
    <source>
        <dbReference type="EMBL" id="UOX35479.1"/>
    </source>
</evidence>
<dbReference type="EMBL" id="CP090145">
    <property type="protein sequence ID" value="UOX35479.1"/>
    <property type="molecule type" value="Genomic_DNA"/>
</dbReference>
<gene>
    <name evidence="1" type="ORF">LXD69_08140</name>
</gene>
<sequence>MTRTRLVKGKITERTGGNEIYYAEGDIVINAGEMISITSAKGVIFDNPEKAPNNEQTEVSLKIIKDTFLPLGLKNFKGETENDKIKFEILSRKGTAKGLTFLIKHNGNTLVTKNIDAIAVGEKALIEWNGFSDAKIYDSTVFNEGELIVEVTGADNEVKETINAKYKKVKWVDIKIDDNSKNIDVTLRVNLKDGGVIGDGVPKYTFSDLESMALEGLKTYWSRNRTRTSLIPPTDFVTINNEEYLVTVNALNSQENAMDDINLTYNSETKRIRSSNPGSVTGVLSFFANIFVPERVVFNSQSFSEERDFKLTAAHEIGHELIKTFGGEGYSYAHEGSSTLLTQQQKNNPLPLTGENNLMEYYSDSYYDFDRTLAAEKDVLGLLWCSIIKIK</sequence>
<evidence type="ECO:0000313" key="2">
    <source>
        <dbReference type="Proteomes" id="UP000830454"/>
    </source>
</evidence>
<proteinExistence type="predicted"/>
<dbReference type="RefSeq" id="WP_246918695.1">
    <property type="nucleotide sequence ID" value="NZ_CP090145.1"/>
</dbReference>
<organism evidence="1 2">
    <name type="scientific">Flavobacterium sediminilitoris</name>
    <dbReference type="NCBI Taxonomy" id="2024526"/>
    <lineage>
        <taxon>Bacteria</taxon>
        <taxon>Pseudomonadati</taxon>
        <taxon>Bacteroidota</taxon>
        <taxon>Flavobacteriia</taxon>
        <taxon>Flavobacteriales</taxon>
        <taxon>Flavobacteriaceae</taxon>
        <taxon>Flavobacterium</taxon>
    </lineage>
</organism>
<accession>A0ABY4HUU0</accession>
<reference evidence="1" key="1">
    <citation type="submission" date="2021-12" db="EMBL/GenBank/DDBJ databases">
        <authorList>
            <person name="Cha I.-T."/>
            <person name="Lee K.-E."/>
            <person name="Park S.-J."/>
        </authorList>
    </citation>
    <scope>NUCLEOTIDE SEQUENCE</scope>
    <source>
        <strain evidence="1">YSM-43</strain>
    </source>
</reference>